<name>A0ABX3IJW7_9BACT</name>
<keyword evidence="1" id="KW-0175">Coiled coil</keyword>
<organism evidence="4 5">
    <name type="scientific">Thermosipho affectus</name>
    <dbReference type="NCBI Taxonomy" id="660294"/>
    <lineage>
        <taxon>Bacteria</taxon>
        <taxon>Thermotogati</taxon>
        <taxon>Thermotogota</taxon>
        <taxon>Thermotogae</taxon>
        <taxon>Thermotogales</taxon>
        <taxon>Fervidobacteriaceae</taxon>
        <taxon>Thermosipho</taxon>
    </lineage>
</organism>
<dbReference type="PANTHER" id="PTHR43308:SF1">
    <property type="entry name" value="OUTER MEMBRANE PROTEIN ALPHA"/>
    <property type="match status" value="1"/>
</dbReference>
<dbReference type="Gene3D" id="1.20.5.340">
    <property type="match status" value="1"/>
</dbReference>
<comment type="caution">
    <text evidence="4">The sequence shown here is derived from an EMBL/GenBank/DDBJ whole genome shotgun (WGS) entry which is preliminary data.</text>
</comment>
<keyword evidence="2" id="KW-1133">Transmembrane helix</keyword>
<evidence type="ECO:0000256" key="2">
    <source>
        <dbReference type="SAM" id="Phobius"/>
    </source>
</evidence>
<dbReference type="EMBL" id="LBFC01000001">
    <property type="protein sequence ID" value="ONN28140.1"/>
    <property type="molecule type" value="Genomic_DNA"/>
</dbReference>
<dbReference type="InterPro" id="IPR001119">
    <property type="entry name" value="SLH_dom"/>
</dbReference>
<sequence>MKKLFVSFFILALSIFYFGAFKDVPVNHWAYDAVNELSKLGIVSGMPDGTFQGNQGMTRYQVAVALYRMMSYIQSQIDKAVSNTSNVSKLREQILTLSDIVSTAMNKIEDLSSLKDSVQIVSSDVSELKTSLVNTKNDVKSLSIDISSLKNKVNELNNKITILESKMLNEDINKYLSQKVDLDKFNKLSYEFDNFKKQTENKLDALNGDIVTIKTENSNMQKTIDTLNNNYSSLEEYLNAKTKALDTRISTISGDVTQLKVDFQTFKSDYDITVQTFNKKIEKLNQIVSNYETISTVVENLNKNYSTLKSTTENKIDELSQEINEIKNSSNSTSSTSTIALIISILSGAVAGIALYLTITN</sequence>
<dbReference type="InterPro" id="IPR051465">
    <property type="entry name" value="Cell_Envelope_Struct_Comp"/>
</dbReference>
<protein>
    <submittedName>
        <fullName evidence="4">S-layer protein</fullName>
    </submittedName>
</protein>
<proteinExistence type="predicted"/>
<dbReference type="Proteomes" id="UP000242616">
    <property type="component" value="Unassembled WGS sequence"/>
</dbReference>
<feature type="coiled-coil region" evidence="1">
    <location>
        <begin position="132"/>
        <end position="166"/>
    </location>
</feature>
<reference evidence="4 5" key="1">
    <citation type="submission" date="2015-06" db="EMBL/GenBank/DDBJ databases">
        <title>Genome sequencing of Thermotogales isolates from hydrothermal vents.</title>
        <authorList>
            <person name="Haverkamp T.H."/>
            <person name="Kublanov I.V."/>
            <person name="Nesbo C.L."/>
        </authorList>
    </citation>
    <scope>NUCLEOTIDE SEQUENCE [LARGE SCALE GENOMIC DNA]</scope>
    <source>
        <strain evidence="5">ik275mar</strain>
    </source>
</reference>
<feature type="transmembrane region" description="Helical" evidence="2">
    <location>
        <begin position="339"/>
        <end position="359"/>
    </location>
</feature>
<feature type="domain" description="SLH" evidence="3">
    <location>
        <begin position="17"/>
        <end position="80"/>
    </location>
</feature>
<keyword evidence="2" id="KW-0472">Membrane</keyword>
<keyword evidence="5" id="KW-1185">Reference proteome</keyword>
<evidence type="ECO:0000313" key="5">
    <source>
        <dbReference type="Proteomes" id="UP000242616"/>
    </source>
</evidence>
<dbReference type="Pfam" id="PF00395">
    <property type="entry name" value="SLH"/>
    <property type="match status" value="1"/>
</dbReference>
<dbReference type="PANTHER" id="PTHR43308">
    <property type="entry name" value="OUTER MEMBRANE PROTEIN ALPHA-RELATED"/>
    <property type="match status" value="1"/>
</dbReference>
<gene>
    <name evidence="4" type="ORF">XJ44_00295</name>
</gene>
<evidence type="ECO:0000313" key="4">
    <source>
        <dbReference type="EMBL" id="ONN28140.1"/>
    </source>
</evidence>
<feature type="coiled-coil region" evidence="1">
    <location>
        <begin position="302"/>
        <end position="329"/>
    </location>
</feature>
<evidence type="ECO:0000256" key="1">
    <source>
        <dbReference type="SAM" id="Coils"/>
    </source>
</evidence>
<dbReference type="Gene3D" id="1.20.5.170">
    <property type="match status" value="1"/>
</dbReference>
<dbReference type="RefSeq" id="WP_077197694.1">
    <property type="nucleotide sequence ID" value="NZ_LBFC01000001.1"/>
</dbReference>
<feature type="coiled-coil region" evidence="1">
    <location>
        <begin position="196"/>
        <end position="237"/>
    </location>
</feature>
<evidence type="ECO:0000259" key="3">
    <source>
        <dbReference type="PROSITE" id="PS51272"/>
    </source>
</evidence>
<keyword evidence="2" id="KW-0812">Transmembrane</keyword>
<dbReference type="PROSITE" id="PS51272">
    <property type="entry name" value="SLH"/>
    <property type="match status" value="1"/>
</dbReference>
<accession>A0ABX3IJW7</accession>